<proteinExistence type="predicted"/>
<feature type="transmembrane region" description="Helical" evidence="1">
    <location>
        <begin position="138"/>
        <end position="157"/>
    </location>
</feature>
<feature type="transmembrane region" description="Helical" evidence="1">
    <location>
        <begin position="296"/>
        <end position="317"/>
    </location>
</feature>
<dbReference type="EMBL" id="CP121196">
    <property type="protein sequence ID" value="XBH18192.1"/>
    <property type="molecule type" value="Genomic_DNA"/>
</dbReference>
<reference evidence="2" key="1">
    <citation type="submission" date="2023-03" db="EMBL/GenBank/DDBJ databases">
        <title>Edaphobacter sp.</title>
        <authorList>
            <person name="Huber K.J."/>
            <person name="Papendorf J."/>
            <person name="Pilke C."/>
            <person name="Bunk B."/>
            <person name="Sproeer C."/>
            <person name="Pester M."/>
        </authorList>
    </citation>
    <scope>NUCLEOTIDE SEQUENCE</scope>
    <source>
        <strain evidence="2">DSM 110680</strain>
    </source>
</reference>
<sequence length="322" mass="35648">MSMTILQMSATSAAALREQRKERRHRVRVMVASFAAFAFLISIGIYGASYYILPLDQRPYSEKHELLKPSGAIGLKLGVFGTILFFIIFLYALRKVIPWLGRIGTARHWMDFHVIAGVSAPFVIAFHASFKFGGIAGVAFWIMLAVALSGVVGRYLYAQIPRSLTAAELSLSELHENESALAEFLLVQSVFTEEQLRRALRMASPDRASRIGAIGAICQMIMLDIGMPFRMAKLRRIVGGPARGLRSLGGLISTGNLEVEEIIGIVKQKASLSKRVVFLDQTQRVFHLWHVIHRPFSYAFALLAILHIAVVMGLGFAGMGMR</sequence>
<dbReference type="RefSeq" id="WP_348263415.1">
    <property type="nucleotide sequence ID" value="NZ_CP121196.1"/>
</dbReference>
<dbReference type="AlphaFoldDB" id="A0AAU7DLN8"/>
<keyword evidence="1" id="KW-0812">Transmembrane</keyword>
<feature type="transmembrane region" description="Helical" evidence="1">
    <location>
        <begin position="29"/>
        <end position="53"/>
    </location>
</feature>
<evidence type="ECO:0000313" key="2">
    <source>
        <dbReference type="EMBL" id="XBH18192.1"/>
    </source>
</evidence>
<feature type="transmembrane region" description="Helical" evidence="1">
    <location>
        <begin position="73"/>
        <end position="93"/>
    </location>
</feature>
<name>A0AAU7DLN8_9BACT</name>
<organism evidence="2">
    <name type="scientific">Telmatobacter sp. DSM 110680</name>
    <dbReference type="NCBI Taxonomy" id="3036704"/>
    <lineage>
        <taxon>Bacteria</taxon>
        <taxon>Pseudomonadati</taxon>
        <taxon>Acidobacteriota</taxon>
        <taxon>Terriglobia</taxon>
        <taxon>Terriglobales</taxon>
        <taxon>Acidobacteriaceae</taxon>
        <taxon>Telmatobacter</taxon>
    </lineage>
</organism>
<evidence type="ECO:0008006" key="3">
    <source>
        <dbReference type="Google" id="ProtNLM"/>
    </source>
</evidence>
<accession>A0AAU7DLN8</accession>
<evidence type="ECO:0000256" key="1">
    <source>
        <dbReference type="SAM" id="Phobius"/>
    </source>
</evidence>
<keyword evidence="1" id="KW-0472">Membrane</keyword>
<protein>
    <recommendedName>
        <fullName evidence="3">Type II secretion system protein GspF domain-containing protein</fullName>
    </recommendedName>
</protein>
<gene>
    <name evidence="2" type="ORF">P8935_02405</name>
</gene>
<keyword evidence="1" id="KW-1133">Transmembrane helix</keyword>
<feature type="transmembrane region" description="Helical" evidence="1">
    <location>
        <begin position="114"/>
        <end position="132"/>
    </location>
</feature>